<dbReference type="CDD" id="cd05269">
    <property type="entry name" value="TMR_SDR_a"/>
    <property type="match status" value="1"/>
</dbReference>
<evidence type="ECO:0000313" key="2">
    <source>
        <dbReference type="EMBL" id="OFC71104.1"/>
    </source>
</evidence>
<dbReference type="SUPFAM" id="SSF51735">
    <property type="entry name" value="NAD(P)-binding Rossmann-fold domains"/>
    <property type="match status" value="1"/>
</dbReference>
<dbReference type="PANTHER" id="PTHR47129">
    <property type="entry name" value="QUINONE OXIDOREDUCTASE 2"/>
    <property type="match status" value="1"/>
</dbReference>
<feature type="domain" description="NAD(P)-binding" evidence="1">
    <location>
        <begin position="6"/>
        <end position="181"/>
    </location>
</feature>
<dbReference type="Proteomes" id="UP000175691">
    <property type="component" value="Unassembled WGS sequence"/>
</dbReference>
<dbReference type="Gene3D" id="3.40.50.720">
    <property type="entry name" value="NAD(P)-binding Rossmann-like Domain"/>
    <property type="match status" value="1"/>
</dbReference>
<dbReference type="STRING" id="1656094.BFC18_09935"/>
<dbReference type="Pfam" id="PF13460">
    <property type="entry name" value="NAD_binding_10"/>
    <property type="match status" value="1"/>
</dbReference>
<evidence type="ECO:0000259" key="1">
    <source>
        <dbReference type="Pfam" id="PF13460"/>
    </source>
</evidence>
<evidence type="ECO:0000313" key="3">
    <source>
        <dbReference type="Proteomes" id="UP000175691"/>
    </source>
</evidence>
<dbReference type="PANTHER" id="PTHR47129:SF1">
    <property type="entry name" value="NMRA-LIKE DOMAIN-CONTAINING PROTEIN"/>
    <property type="match status" value="1"/>
</dbReference>
<dbReference type="InterPro" id="IPR052718">
    <property type="entry name" value="NmrA-type_oxidoreductase"/>
</dbReference>
<dbReference type="InterPro" id="IPR016040">
    <property type="entry name" value="NAD(P)-bd_dom"/>
</dbReference>
<dbReference type="AlphaFoldDB" id="A0A1E7ZCC8"/>
<proteinExistence type="predicted"/>
<name>A0A1E7ZCC8_9ALTE</name>
<protein>
    <submittedName>
        <fullName evidence="2">NAD(P)-dependent oxidoreductase</fullName>
    </submittedName>
</protein>
<sequence>MIGITGATGQLGQLTIKNLLNKIPADTIVSLVRSPEKAKQLNPGIEARAFNYDTPETLEHGLHGITTLFLISGSEVGSRLPQHTNVINAAKKVGVSHIVYTSLLRADTSKLALAEEHKATEQLIKESGIPYVILRNGWYSENYLQGVQAVIDSGVLAGAAGYGRIDTATRNDYAEAAAVVLNHVSQHVGNVYELAGDASFTLQGYADAISAATGKGIAYQPMSPDEYQHFLTDVAGLPAGLAGVLANSEQYAKEGDLSGSSNTLHELIGRATPSITDLIKQAI</sequence>
<gene>
    <name evidence="2" type="ORF">BFC18_09935</name>
</gene>
<accession>A0A1E7ZCC8</accession>
<dbReference type="InterPro" id="IPR036291">
    <property type="entry name" value="NAD(P)-bd_dom_sf"/>
</dbReference>
<keyword evidence="3" id="KW-1185">Reference proteome</keyword>
<dbReference type="RefSeq" id="WP_070125164.1">
    <property type="nucleotide sequence ID" value="NZ_MDHN01000018.1"/>
</dbReference>
<dbReference type="OrthoDB" id="5510591at2"/>
<reference evidence="2 3" key="1">
    <citation type="submission" date="2016-08" db="EMBL/GenBank/DDBJ databases">
        <authorList>
            <person name="Seilhamer J.J."/>
        </authorList>
    </citation>
    <scope>NUCLEOTIDE SEQUENCE [LARGE SCALE GENOMIC DNA]</scope>
    <source>
        <strain evidence="2 3">KCTC 42603</strain>
    </source>
</reference>
<organism evidence="2 3">
    <name type="scientific">Alteromonas confluentis</name>
    <dbReference type="NCBI Taxonomy" id="1656094"/>
    <lineage>
        <taxon>Bacteria</taxon>
        <taxon>Pseudomonadati</taxon>
        <taxon>Pseudomonadota</taxon>
        <taxon>Gammaproteobacteria</taxon>
        <taxon>Alteromonadales</taxon>
        <taxon>Alteromonadaceae</taxon>
        <taxon>Alteromonas/Salinimonas group</taxon>
        <taxon>Alteromonas</taxon>
    </lineage>
</organism>
<dbReference type="Gene3D" id="3.90.25.10">
    <property type="entry name" value="UDP-galactose 4-epimerase, domain 1"/>
    <property type="match status" value="1"/>
</dbReference>
<dbReference type="EMBL" id="MDHN01000018">
    <property type="protein sequence ID" value="OFC71104.1"/>
    <property type="molecule type" value="Genomic_DNA"/>
</dbReference>
<comment type="caution">
    <text evidence="2">The sequence shown here is derived from an EMBL/GenBank/DDBJ whole genome shotgun (WGS) entry which is preliminary data.</text>
</comment>